<dbReference type="AlphaFoldDB" id="B8D3E1"/>
<feature type="transmembrane region" description="Helical" evidence="1">
    <location>
        <begin position="21"/>
        <end position="47"/>
    </location>
</feature>
<evidence type="ECO:0000256" key="1">
    <source>
        <dbReference type="SAM" id="Phobius"/>
    </source>
</evidence>
<sequence length="230" mass="24826">MLELTCEAEVLKTTKRLRMLLVAEALLAGINGLYLTLALLSGPIVAYNGFVSSGYVSLSKSQLNVGGSGAILRPLESVETLSLMLLVVSVAVIVLSLLTATRAVFASREDFVAKTLALALPVAGVHITSTLLLATLLSLLRVTLRDIISYIPTSYSVETTAGRLYLNATKTLYSWIYNFYMRNQPVLWIYLSAQAAFFAVVVAYSVLAVSKSSKYATTNRENTEGRGATT</sequence>
<feature type="transmembrane region" description="Helical" evidence="1">
    <location>
        <begin position="187"/>
        <end position="210"/>
    </location>
</feature>
<protein>
    <submittedName>
        <fullName evidence="2">Uncharacterized protein</fullName>
    </submittedName>
</protein>
<keyword evidence="1" id="KW-0812">Transmembrane</keyword>
<dbReference type="KEGG" id="dka:DKAM_0081"/>
<dbReference type="STRING" id="490899.DKAM_0081"/>
<feature type="transmembrane region" description="Helical" evidence="1">
    <location>
        <begin position="83"/>
        <end position="105"/>
    </location>
</feature>
<name>B8D3E1_DESA1</name>
<keyword evidence="1" id="KW-1133">Transmembrane helix</keyword>
<organism evidence="2 3">
    <name type="scientific">Desulfurococcus amylolyticus (strain DSM 18924 / JCM 16383 / VKM B-2413 / 1221n)</name>
    <name type="common">Desulfurococcus kamchatkensis</name>
    <dbReference type="NCBI Taxonomy" id="490899"/>
    <lineage>
        <taxon>Archaea</taxon>
        <taxon>Thermoproteota</taxon>
        <taxon>Thermoprotei</taxon>
        <taxon>Desulfurococcales</taxon>
        <taxon>Desulfurococcaceae</taxon>
        <taxon>Desulfurococcus</taxon>
    </lineage>
</organism>
<dbReference type="Proteomes" id="UP000006903">
    <property type="component" value="Chromosome"/>
</dbReference>
<keyword evidence="1" id="KW-0472">Membrane</keyword>
<proteinExistence type="predicted"/>
<dbReference type="HOGENOM" id="CLU_1202585_0_0_2"/>
<dbReference type="EMBL" id="CP001140">
    <property type="protein sequence ID" value="ACL10410.1"/>
    <property type="molecule type" value="Genomic_DNA"/>
</dbReference>
<reference evidence="2 3" key="1">
    <citation type="journal article" date="2009" name="J. Bacteriol.">
        <title>Complete genome sequence of the anaerobic, protein-degrading hyperthermophilic crenarchaeon Desulfurococcus kamchatkensis.</title>
        <authorList>
            <person name="Ravin N.V."/>
            <person name="Mardanov A.V."/>
            <person name="Beletsky A.V."/>
            <person name="Kublanov I.V."/>
            <person name="Kolganova T.V."/>
            <person name="Lebedinsky A.V."/>
            <person name="Chernyh N.A."/>
            <person name="Bonch-Osmolovskaya E.A."/>
            <person name="Skryabin K.G."/>
        </authorList>
    </citation>
    <scope>NUCLEOTIDE SEQUENCE [LARGE SCALE GENOMIC DNA]</scope>
    <source>
        <strain evidence="3">DSM 18924 / JCM 16383 / VKM B-2413 / 1221n</strain>
    </source>
</reference>
<evidence type="ECO:0000313" key="3">
    <source>
        <dbReference type="Proteomes" id="UP000006903"/>
    </source>
</evidence>
<evidence type="ECO:0000313" key="2">
    <source>
        <dbReference type="EMBL" id="ACL10410.1"/>
    </source>
</evidence>
<accession>B8D3E1</accession>
<feature type="transmembrane region" description="Helical" evidence="1">
    <location>
        <begin position="117"/>
        <end position="140"/>
    </location>
</feature>
<gene>
    <name evidence="2" type="ordered locus">DKAM_0081</name>
</gene>